<evidence type="ECO:0000313" key="2">
    <source>
        <dbReference type="Proteomes" id="UP000807353"/>
    </source>
</evidence>
<protein>
    <submittedName>
        <fullName evidence="1">Uncharacterized protein</fullName>
    </submittedName>
</protein>
<keyword evidence="2" id="KW-1185">Reference proteome</keyword>
<proteinExistence type="predicted"/>
<gene>
    <name evidence="1" type="ORF">BDZ94DRAFT_1251439</name>
</gene>
<evidence type="ECO:0000313" key="1">
    <source>
        <dbReference type="EMBL" id="KAF9466223.1"/>
    </source>
</evidence>
<dbReference type="OrthoDB" id="3145912at2759"/>
<accession>A0A9P6CN04</accession>
<sequence length="285" mass="32300">MTAYRHPQSAVRLAVVSRDVQQWIEQVMYKEIWFVGEPSIHAFGGPSEDTRLSHIRRFLVAVDSRPAEFFVERVKTVHFSGYFDDEESICRVLLACSGLTNLGFHFRVLGETSPEVSRLIHTFPLEKLFVASDLLNHFLSQTPDTGSSIFSSTHLCVVSGKLQQSHLLSFPDLTHLAFLSDGEGDFAYPLKHALSQPGIKSVVIMISPRLHANPTTRAREVLKLHNINDPRIVIFTLPMAQKIFFDDDIWDLANEFPDEAEPLVERYLTSTPEPRILPFSAIRDL</sequence>
<organism evidence="1 2">
    <name type="scientific">Collybia nuda</name>
    <dbReference type="NCBI Taxonomy" id="64659"/>
    <lineage>
        <taxon>Eukaryota</taxon>
        <taxon>Fungi</taxon>
        <taxon>Dikarya</taxon>
        <taxon>Basidiomycota</taxon>
        <taxon>Agaricomycotina</taxon>
        <taxon>Agaricomycetes</taxon>
        <taxon>Agaricomycetidae</taxon>
        <taxon>Agaricales</taxon>
        <taxon>Tricholomatineae</taxon>
        <taxon>Clitocybaceae</taxon>
        <taxon>Collybia</taxon>
    </lineage>
</organism>
<reference evidence="1" key="1">
    <citation type="submission" date="2020-11" db="EMBL/GenBank/DDBJ databases">
        <authorList>
            <consortium name="DOE Joint Genome Institute"/>
            <person name="Ahrendt S."/>
            <person name="Riley R."/>
            <person name="Andreopoulos W."/>
            <person name="Labutti K."/>
            <person name="Pangilinan J."/>
            <person name="Ruiz-Duenas F.J."/>
            <person name="Barrasa J.M."/>
            <person name="Sanchez-Garcia M."/>
            <person name="Camarero S."/>
            <person name="Miyauchi S."/>
            <person name="Serrano A."/>
            <person name="Linde D."/>
            <person name="Babiker R."/>
            <person name="Drula E."/>
            <person name="Ayuso-Fernandez I."/>
            <person name="Pacheco R."/>
            <person name="Padilla G."/>
            <person name="Ferreira P."/>
            <person name="Barriuso J."/>
            <person name="Kellner H."/>
            <person name="Castanera R."/>
            <person name="Alfaro M."/>
            <person name="Ramirez L."/>
            <person name="Pisabarro A.G."/>
            <person name="Kuo A."/>
            <person name="Tritt A."/>
            <person name="Lipzen A."/>
            <person name="He G."/>
            <person name="Yan M."/>
            <person name="Ng V."/>
            <person name="Cullen D."/>
            <person name="Martin F."/>
            <person name="Rosso M.-N."/>
            <person name="Henrissat B."/>
            <person name="Hibbett D."/>
            <person name="Martinez A.T."/>
            <person name="Grigoriev I.V."/>
        </authorList>
    </citation>
    <scope>NUCLEOTIDE SEQUENCE</scope>
    <source>
        <strain evidence="1">CBS 247.69</strain>
    </source>
</reference>
<comment type="caution">
    <text evidence="1">The sequence shown here is derived from an EMBL/GenBank/DDBJ whole genome shotgun (WGS) entry which is preliminary data.</text>
</comment>
<dbReference type="AlphaFoldDB" id="A0A9P6CN04"/>
<dbReference type="EMBL" id="MU150242">
    <property type="protein sequence ID" value="KAF9466223.1"/>
    <property type="molecule type" value="Genomic_DNA"/>
</dbReference>
<name>A0A9P6CN04_9AGAR</name>
<dbReference type="Proteomes" id="UP000807353">
    <property type="component" value="Unassembled WGS sequence"/>
</dbReference>